<accession>A0A3S5ALR0</accession>
<keyword evidence="1" id="KW-0812">Transmembrane</keyword>
<name>A0A3S5ALR0_9PLAT</name>
<gene>
    <name evidence="2" type="ORF">PXEA_LOCUS26059</name>
</gene>
<dbReference type="EMBL" id="CAAALY010244424">
    <property type="protein sequence ID" value="VEL32619.1"/>
    <property type="molecule type" value="Genomic_DNA"/>
</dbReference>
<feature type="transmembrane region" description="Helical" evidence="1">
    <location>
        <begin position="24"/>
        <end position="45"/>
    </location>
</feature>
<reference evidence="2" key="1">
    <citation type="submission" date="2018-11" db="EMBL/GenBank/DDBJ databases">
        <authorList>
            <consortium name="Pathogen Informatics"/>
        </authorList>
    </citation>
    <scope>NUCLEOTIDE SEQUENCE</scope>
</reference>
<keyword evidence="1" id="KW-0472">Membrane</keyword>
<proteinExistence type="predicted"/>
<evidence type="ECO:0000313" key="3">
    <source>
        <dbReference type="Proteomes" id="UP000784294"/>
    </source>
</evidence>
<sequence length="367" mass="40032">VRPELNRPGNPTCGNSACLGFRELVITGFLFSLLNLICGLFMILLSQYRRSSRLRTACPNEILTKMATHSPFTISPRDWHTAKPCCQGNGHNHFSPAKTVQSLGPISTPTSLSDLRLPLASIITTDAVGNNHTLNPAMTTISSLPIRLRESAQLSSSPVGSVNLVRLPRLELDSASCETDHGLLADTAYGRLVTSPFPFSLPLSTQQGHKRSSCTVFSPVDLARPASSERQEVYLFCEDESPFATMPYRPKQPSVSQRDQRNIQSLSPKIALVPEATQSVPFMWPSREVANSTGHGMDPRGSVDLSNTISRTPANSVFRLDRLGNLTKQQSSLLSEAKYVEAMNCGIYSTNAPIHPSIDTEPDGLDN</sequence>
<dbReference type="AlphaFoldDB" id="A0A3S5ALR0"/>
<keyword evidence="3" id="KW-1185">Reference proteome</keyword>
<evidence type="ECO:0000313" key="2">
    <source>
        <dbReference type="EMBL" id="VEL32619.1"/>
    </source>
</evidence>
<organism evidence="2 3">
    <name type="scientific">Protopolystoma xenopodis</name>
    <dbReference type="NCBI Taxonomy" id="117903"/>
    <lineage>
        <taxon>Eukaryota</taxon>
        <taxon>Metazoa</taxon>
        <taxon>Spiralia</taxon>
        <taxon>Lophotrochozoa</taxon>
        <taxon>Platyhelminthes</taxon>
        <taxon>Monogenea</taxon>
        <taxon>Polyopisthocotylea</taxon>
        <taxon>Polystomatidea</taxon>
        <taxon>Polystomatidae</taxon>
        <taxon>Protopolystoma</taxon>
    </lineage>
</organism>
<dbReference type="Proteomes" id="UP000784294">
    <property type="component" value="Unassembled WGS sequence"/>
</dbReference>
<keyword evidence="1" id="KW-1133">Transmembrane helix</keyword>
<comment type="caution">
    <text evidence="2">The sequence shown here is derived from an EMBL/GenBank/DDBJ whole genome shotgun (WGS) entry which is preliminary data.</text>
</comment>
<feature type="non-terminal residue" evidence="2">
    <location>
        <position position="1"/>
    </location>
</feature>
<evidence type="ECO:0000256" key="1">
    <source>
        <dbReference type="SAM" id="Phobius"/>
    </source>
</evidence>
<protein>
    <submittedName>
        <fullName evidence="2">Uncharacterized protein</fullName>
    </submittedName>
</protein>